<dbReference type="GO" id="GO:0016887">
    <property type="term" value="F:ATP hydrolysis activity"/>
    <property type="evidence" value="ECO:0007669"/>
    <property type="project" value="InterPro"/>
</dbReference>
<dbReference type="PANTHER" id="PTHR24221:SF565">
    <property type="entry name" value="ABC TRANSPORTER B FAMILY PROTEIN"/>
    <property type="match status" value="1"/>
</dbReference>
<dbReference type="InterPro" id="IPR003439">
    <property type="entry name" value="ABC_transporter-like_ATP-bd"/>
</dbReference>
<keyword evidence="3" id="KW-1185">Reference proteome</keyword>
<organism evidence="2 3">
    <name type="scientific">Linum tenue</name>
    <dbReference type="NCBI Taxonomy" id="586396"/>
    <lineage>
        <taxon>Eukaryota</taxon>
        <taxon>Viridiplantae</taxon>
        <taxon>Streptophyta</taxon>
        <taxon>Embryophyta</taxon>
        <taxon>Tracheophyta</taxon>
        <taxon>Spermatophyta</taxon>
        <taxon>Magnoliopsida</taxon>
        <taxon>eudicotyledons</taxon>
        <taxon>Gunneridae</taxon>
        <taxon>Pentapetalae</taxon>
        <taxon>rosids</taxon>
        <taxon>fabids</taxon>
        <taxon>Malpighiales</taxon>
        <taxon>Linaceae</taxon>
        <taxon>Linum</taxon>
    </lineage>
</organism>
<protein>
    <recommendedName>
        <fullName evidence="1">ABC transporter domain-containing protein</fullName>
    </recommendedName>
</protein>
<dbReference type="PANTHER" id="PTHR24221">
    <property type="entry name" value="ATP-BINDING CASSETTE SUB-FAMILY B"/>
    <property type="match status" value="1"/>
</dbReference>
<dbReference type="AlphaFoldDB" id="A0AAV0NCK9"/>
<sequence length="129" mass="14067">MDVKSNITYGSCGREIKEEEVERAAKLACAHDFILSLPNGYETMVNDNSLSGGQKQRIAIARAIIRKPSILILDEATSALDSQTENFVKGIVDASLLKVLETLKTCRLSTVESADRIVVMDGGRIVEVI</sequence>
<evidence type="ECO:0000259" key="1">
    <source>
        <dbReference type="Pfam" id="PF00005"/>
    </source>
</evidence>
<dbReference type="GO" id="GO:0016020">
    <property type="term" value="C:membrane"/>
    <property type="evidence" value="ECO:0007669"/>
    <property type="project" value="TreeGrafter"/>
</dbReference>
<evidence type="ECO:0000313" key="3">
    <source>
        <dbReference type="Proteomes" id="UP001154282"/>
    </source>
</evidence>
<dbReference type="GO" id="GO:0005524">
    <property type="term" value="F:ATP binding"/>
    <property type="evidence" value="ECO:0007669"/>
    <property type="project" value="InterPro"/>
</dbReference>
<name>A0AAV0NCK9_9ROSI</name>
<accession>A0AAV0NCK9</accession>
<dbReference type="Proteomes" id="UP001154282">
    <property type="component" value="Unassembled WGS sequence"/>
</dbReference>
<reference evidence="2" key="1">
    <citation type="submission" date="2022-08" db="EMBL/GenBank/DDBJ databases">
        <authorList>
            <person name="Gutierrez-Valencia J."/>
        </authorList>
    </citation>
    <scope>NUCLEOTIDE SEQUENCE</scope>
</reference>
<feature type="domain" description="ABC transporter" evidence="1">
    <location>
        <begin position="42"/>
        <end position="78"/>
    </location>
</feature>
<gene>
    <name evidence="2" type="ORF">LITE_LOCUS32695</name>
</gene>
<dbReference type="SUPFAM" id="SSF52540">
    <property type="entry name" value="P-loop containing nucleoside triphosphate hydrolases"/>
    <property type="match status" value="1"/>
</dbReference>
<comment type="caution">
    <text evidence="2">The sequence shown here is derived from an EMBL/GenBank/DDBJ whole genome shotgun (WGS) entry which is preliminary data.</text>
</comment>
<dbReference type="InterPro" id="IPR039421">
    <property type="entry name" value="Type_1_exporter"/>
</dbReference>
<dbReference type="GO" id="GO:0042626">
    <property type="term" value="F:ATPase-coupled transmembrane transporter activity"/>
    <property type="evidence" value="ECO:0007669"/>
    <property type="project" value="TreeGrafter"/>
</dbReference>
<dbReference type="Pfam" id="PF00005">
    <property type="entry name" value="ABC_tran"/>
    <property type="match status" value="1"/>
</dbReference>
<proteinExistence type="predicted"/>
<evidence type="ECO:0000313" key="2">
    <source>
        <dbReference type="EMBL" id="CAI0456270.1"/>
    </source>
</evidence>
<dbReference type="InterPro" id="IPR027417">
    <property type="entry name" value="P-loop_NTPase"/>
</dbReference>
<dbReference type="Gene3D" id="3.40.50.300">
    <property type="entry name" value="P-loop containing nucleotide triphosphate hydrolases"/>
    <property type="match status" value="1"/>
</dbReference>
<dbReference type="EMBL" id="CAMGYJ010000008">
    <property type="protein sequence ID" value="CAI0456270.1"/>
    <property type="molecule type" value="Genomic_DNA"/>
</dbReference>